<feature type="region of interest" description="Disordered" evidence="1">
    <location>
        <begin position="267"/>
        <end position="299"/>
    </location>
</feature>
<dbReference type="Proteomes" id="UP001632037">
    <property type="component" value="Unassembled WGS sequence"/>
</dbReference>
<organism evidence="2 3">
    <name type="scientific">Phytophthora oleae</name>
    <dbReference type="NCBI Taxonomy" id="2107226"/>
    <lineage>
        <taxon>Eukaryota</taxon>
        <taxon>Sar</taxon>
        <taxon>Stramenopiles</taxon>
        <taxon>Oomycota</taxon>
        <taxon>Peronosporomycetes</taxon>
        <taxon>Peronosporales</taxon>
        <taxon>Peronosporaceae</taxon>
        <taxon>Phytophthora</taxon>
    </lineage>
</organism>
<feature type="region of interest" description="Disordered" evidence="1">
    <location>
        <begin position="136"/>
        <end position="161"/>
    </location>
</feature>
<dbReference type="EMBL" id="JBIMZQ010000015">
    <property type="protein sequence ID" value="KAL3666924.1"/>
    <property type="molecule type" value="Genomic_DNA"/>
</dbReference>
<feature type="region of interest" description="Disordered" evidence="1">
    <location>
        <begin position="79"/>
        <end position="99"/>
    </location>
</feature>
<accession>A0ABD3FMW4</accession>
<feature type="region of interest" description="Disordered" evidence="1">
    <location>
        <begin position="204"/>
        <end position="229"/>
    </location>
</feature>
<evidence type="ECO:0000313" key="3">
    <source>
        <dbReference type="Proteomes" id="UP001632037"/>
    </source>
</evidence>
<feature type="compositionally biased region" description="Polar residues" evidence="1">
    <location>
        <begin position="282"/>
        <end position="299"/>
    </location>
</feature>
<gene>
    <name evidence="2" type="ORF">V7S43_007871</name>
</gene>
<evidence type="ECO:0000313" key="2">
    <source>
        <dbReference type="EMBL" id="KAL3666924.1"/>
    </source>
</evidence>
<name>A0ABD3FMW4_9STRA</name>
<sequence length="480" mass="53947">MADTALVLLDDAEDLAGALESYTRELGALCRGLELEQHEAEDDDLDEDVCVGLDTLSSLEEITGECAALLACLEAEEHSSDEEDECPEVEDNQKQPVKELTELPRPETELAHELDSFADELNEFLSCLGEADKVETYSPPQATQPGEEKLQNEEDSSASAAPVVSTIAGEADGSDEAGLNEVFSERTKKAITLHIKRLALQTQHRNGSRLEVPTYPKDVEAPTQQDPLSGGRVVWSRFQSSSFKQHIFRQKFARRRLQQIKETQRLVESARLKGPKPKDLNKSSNQATPRPTYLSQFKNPVPSSDYEPRYLCAVYLYGHRRLGTTYITFSSLSQLEKRIRARFSIEQVAGIYREVTEILPDSTRRRSNKLRAVKRLKRISTLENVTDSDTLCVTQNAYDDMTILCDWIKQRQCLVHNFEFKVRQAPSDASSDFTHNGPTPPNSKINMTTKPQLWDSNGRSIGVNAQHTLRSVNERLFSGL</sequence>
<protein>
    <submittedName>
        <fullName evidence="2">Uncharacterized protein</fullName>
    </submittedName>
</protein>
<feature type="compositionally biased region" description="Basic and acidic residues" evidence="1">
    <location>
        <begin position="267"/>
        <end position="281"/>
    </location>
</feature>
<evidence type="ECO:0000256" key="1">
    <source>
        <dbReference type="SAM" id="MobiDB-lite"/>
    </source>
</evidence>
<comment type="caution">
    <text evidence="2">The sequence shown here is derived from an EMBL/GenBank/DDBJ whole genome shotgun (WGS) entry which is preliminary data.</text>
</comment>
<reference evidence="2 3" key="1">
    <citation type="submission" date="2024-09" db="EMBL/GenBank/DDBJ databases">
        <title>Genome sequencing and assembly of Phytophthora oleae, isolate VK10A, causative agent of rot of olive drupes.</title>
        <authorList>
            <person name="Conti Taguali S."/>
            <person name="Riolo M."/>
            <person name="La Spada F."/>
            <person name="Cacciola S.O."/>
            <person name="Dionisio G."/>
        </authorList>
    </citation>
    <scope>NUCLEOTIDE SEQUENCE [LARGE SCALE GENOMIC DNA]</scope>
    <source>
        <strain evidence="2 3">VK10A</strain>
    </source>
</reference>
<feature type="region of interest" description="Disordered" evidence="1">
    <location>
        <begin position="427"/>
        <end position="447"/>
    </location>
</feature>
<proteinExistence type="predicted"/>
<feature type="compositionally biased region" description="Acidic residues" evidence="1">
    <location>
        <begin position="79"/>
        <end position="90"/>
    </location>
</feature>
<dbReference type="AlphaFoldDB" id="A0ABD3FMW4"/>
<keyword evidence="3" id="KW-1185">Reference proteome</keyword>